<keyword evidence="2" id="KW-1185">Reference proteome</keyword>
<protein>
    <submittedName>
        <fullName evidence="1">Uncharacterized protein</fullName>
    </submittedName>
</protein>
<reference evidence="1" key="2">
    <citation type="submission" date="2020-08" db="EMBL/GenBank/DDBJ databases">
        <authorList>
            <person name="Chen M."/>
            <person name="Teng W."/>
            <person name="Zhao L."/>
            <person name="Hu C."/>
            <person name="Zhou Y."/>
            <person name="Han B."/>
            <person name="Song L."/>
            <person name="Shu W."/>
        </authorList>
    </citation>
    <scope>NUCLEOTIDE SEQUENCE</scope>
    <source>
        <strain evidence="1">FACHB-1277</strain>
    </source>
</reference>
<reference evidence="1" key="1">
    <citation type="journal article" date="2015" name="ISME J.">
        <title>Draft Genome Sequence of Streptomyces incarnatus NRRL8089, which Produces the Nucleoside Antibiotic Sinefungin.</title>
        <authorList>
            <person name="Oshima K."/>
            <person name="Hattori M."/>
            <person name="Shimizu H."/>
            <person name="Fukuda K."/>
            <person name="Nemoto M."/>
            <person name="Inagaki K."/>
            <person name="Tamura T."/>
        </authorList>
    </citation>
    <scope>NUCLEOTIDE SEQUENCE</scope>
    <source>
        <strain evidence="1">FACHB-1277</strain>
    </source>
</reference>
<accession>A0A926Z5Z1</accession>
<evidence type="ECO:0000313" key="1">
    <source>
        <dbReference type="EMBL" id="MBD2150786.1"/>
    </source>
</evidence>
<dbReference type="AlphaFoldDB" id="A0A926Z5Z1"/>
<dbReference type="Proteomes" id="UP000631421">
    <property type="component" value="Unassembled WGS sequence"/>
</dbReference>
<organism evidence="1 2">
    <name type="scientific">Pseudanabaena cinerea FACHB-1277</name>
    <dbReference type="NCBI Taxonomy" id="2949581"/>
    <lineage>
        <taxon>Bacteria</taxon>
        <taxon>Bacillati</taxon>
        <taxon>Cyanobacteriota</taxon>
        <taxon>Cyanophyceae</taxon>
        <taxon>Pseudanabaenales</taxon>
        <taxon>Pseudanabaenaceae</taxon>
        <taxon>Pseudanabaena</taxon>
        <taxon>Pseudanabaena cinerea</taxon>
    </lineage>
</organism>
<sequence>MNEQDARLWLRFVSQTGLSFSENLENHIDAIWYFIHDYNFRIATV</sequence>
<name>A0A926Z5Z1_9CYAN</name>
<proteinExistence type="predicted"/>
<evidence type="ECO:0000313" key="2">
    <source>
        <dbReference type="Proteomes" id="UP000631421"/>
    </source>
</evidence>
<gene>
    <name evidence="1" type="ORF">H6F44_11735</name>
</gene>
<comment type="caution">
    <text evidence="1">The sequence shown here is derived from an EMBL/GenBank/DDBJ whole genome shotgun (WGS) entry which is preliminary data.</text>
</comment>
<dbReference type="EMBL" id="JACJPY010000033">
    <property type="protein sequence ID" value="MBD2150786.1"/>
    <property type="molecule type" value="Genomic_DNA"/>
</dbReference>